<protein>
    <submittedName>
        <fullName evidence="1">Uncharacterized protein</fullName>
    </submittedName>
</protein>
<name>A0ACC1NGU6_9HYPO</name>
<evidence type="ECO:0000313" key="1">
    <source>
        <dbReference type="EMBL" id="KAJ2978522.1"/>
    </source>
</evidence>
<keyword evidence="2" id="KW-1185">Reference proteome</keyword>
<dbReference type="Proteomes" id="UP001143910">
    <property type="component" value="Unassembled WGS sequence"/>
</dbReference>
<accession>A0ACC1NGU6</accession>
<gene>
    <name evidence="1" type="ORF">NQ176_g3776</name>
</gene>
<sequence>MGLKINEIVRDAPFGQLVRLLTNNRVFQYPEEKADFKLPDAWLSAIAGSSRGGVETPGSSHSDGHETAGTEKSTEPGNNDPNKIEPSPPADLEASASLEKIQSAPIVPQLTKDGVILVDWYTTDDPSNPYNWSNRRRLLISLIIGFYTFVVYMSSAIYTTAEPQIRERFGVSAVKASLGLSIYVLGYGIGPLIFSPLSEIPRIGRSPVYIVTMFLFVVLSIPTALVNNYPGLIVLRFLQGFFGSPCLASGGASMGDLYSMMHLPFALMGWVAAAFCGPALGPLLSGFAVPVKGWRWALYESIWASSPILLIMFFLLPETSTPTLLLQRARRLRKLTGNEKLMSQSEINQRSLTVSAVVVDAIIKPLEITIKDPAVLFVQVYSAIVYGIYYSYFEVFPIVYNGFHHFNLGQTGLVFLCILVGCILGCISYGSLLYFIVLPQIKKFGPGPQEQILLPGIPASFGPVIGLFMFAWTASAAIHWIVPTIGITIYAMSVFILMQCIFLYIPTSYPQYMSSLFAANDFFRSALACGSILFASPMFNNLGVGRGVSLLGGLAVLGIIGMLLLFKYGAALRARSKFATSG</sequence>
<proteinExistence type="predicted"/>
<comment type="caution">
    <text evidence="1">The sequence shown here is derived from an EMBL/GenBank/DDBJ whole genome shotgun (WGS) entry which is preliminary data.</text>
</comment>
<reference evidence="1" key="1">
    <citation type="submission" date="2022-08" db="EMBL/GenBank/DDBJ databases">
        <title>Genome Sequence of Lecanicillium fungicola.</title>
        <authorList>
            <person name="Buettner E."/>
        </authorList>
    </citation>
    <scope>NUCLEOTIDE SEQUENCE</scope>
    <source>
        <strain evidence="1">Babe33</strain>
    </source>
</reference>
<dbReference type="EMBL" id="JANJQO010000367">
    <property type="protein sequence ID" value="KAJ2978522.1"/>
    <property type="molecule type" value="Genomic_DNA"/>
</dbReference>
<evidence type="ECO:0000313" key="2">
    <source>
        <dbReference type="Proteomes" id="UP001143910"/>
    </source>
</evidence>
<organism evidence="1 2">
    <name type="scientific">Zarea fungicola</name>
    <dbReference type="NCBI Taxonomy" id="93591"/>
    <lineage>
        <taxon>Eukaryota</taxon>
        <taxon>Fungi</taxon>
        <taxon>Dikarya</taxon>
        <taxon>Ascomycota</taxon>
        <taxon>Pezizomycotina</taxon>
        <taxon>Sordariomycetes</taxon>
        <taxon>Hypocreomycetidae</taxon>
        <taxon>Hypocreales</taxon>
        <taxon>Cordycipitaceae</taxon>
        <taxon>Zarea</taxon>
    </lineage>
</organism>